<dbReference type="Proteomes" id="UP001145114">
    <property type="component" value="Unassembled WGS sequence"/>
</dbReference>
<accession>A0ACC1HN83</accession>
<sequence length="102" mass="10700">SDGTARRPDKSVRKTLTKTQLEAYPVRQHQIAVGGGNTEKERISVNGTVIADKTKGSGGGGDSSGRESNSGSSDSGQDQAEENEIVATECMICLEAIEGSDW</sequence>
<evidence type="ECO:0000313" key="2">
    <source>
        <dbReference type="Proteomes" id="UP001145114"/>
    </source>
</evidence>
<feature type="non-terminal residue" evidence="1">
    <location>
        <position position="102"/>
    </location>
</feature>
<keyword evidence="2" id="KW-1185">Reference proteome</keyword>
<comment type="caution">
    <text evidence="1">The sequence shown here is derived from an EMBL/GenBank/DDBJ whole genome shotgun (WGS) entry which is preliminary data.</text>
</comment>
<reference evidence="1" key="1">
    <citation type="submission" date="2022-06" db="EMBL/GenBank/DDBJ databases">
        <title>Phylogenomic reconstructions and comparative analyses of Kickxellomycotina fungi.</title>
        <authorList>
            <person name="Reynolds N.K."/>
            <person name="Stajich J.E."/>
            <person name="Barry K."/>
            <person name="Grigoriev I.V."/>
            <person name="Crous P."/>
            <person name="Smith M.E."/>
        </authorList>
    </citation>
    <scope>NUCLEOTIDE SEQUENCE</scope>
    <source>
        <strain evidence="1">RSA 2271</strain>
    </source>
</reference>
<protein>
    <submittedName>
        <fullName evidence="1">Uncharacterized protein</fullName>
    </submittedName>
</protein>
<dbReference type="EMBL" id="JAMZIH010001638">
    <property type="protein sequence ID" value="KAJ1678020.1"/>
    <property type="molecule type" value="Genomic_DNA"/>
</dbReference>
<organism evidence="1 2">
    <name type="scientific">Spiromyces aspiralis</name>
    <dbReference type="NCBI Taxonomy" id="68401"/>
    <lineage>
        <taxon>Eukaryota</taxon>
        <taxon>Fungi</taxon>
        <taxon>Fungi incertae sedis</taxon>
        <taxon>Zoopagomycota</taxon>
        <taxon>Kickxellomycotina</taxon>
        <taxon>Kickxellomycetes</taxon>
        <taxon>Kickxellales</taxon>
        <taxon>Kickxellaceae</taxon>
        <taxon>Spiromyces</taxon>
    </lineage>
</organism>
<name>A0ACC1HN83_9FUNG</name>
<feature type="non-terminal residue" evidence="1">
    <location>
        <position position="1"/>
    </location>
</feature>
<gene>
    <name evidence="1" type="ORF">EV182_004948</name>
</gene>
<evidence type="ECO:0000313" key="1">
    <source>
        <dbReference type="EMBL" id="KAJ1678020.1"/>
    </source>
</evidence>
<proteinExistence type="predicted"/>